<proteinExistence type="predicted"/>
<reference evidence="1 2" key="1">
    <citation type="submission" date="2015-09" db="EMBL/GenBank/DDBJ databases">
        <title>Genome announcement of multiple Pseudomonas syringae strains.</title>
        <authorList>
            <person name="Thakur S."/>
            <person name="Wang P.W."/>
            <person name="Gong Y."/>
            <person name="Weir B.S."/>
            <person name="Guttman D.S."/>
        </authorList>
    </citation>
    <scope>NUCLEOTIDE SEQUENCE [LARGE SCALE GENOMIC DNA]</scope>
    <source>
        <strain evidence="1 2">ICMP16929</strain>
    </source>
</reference>
<sequence>MRKPDDFGYRLDKLNPGFIVHLFQLLTNSATVPKVSQYPTSSGMRPIDGRRWGITVVVWEFRSHLKT</sequence>
<evidence type="ECO:0000313" key="1">
    <source>
        <dbReference type="EMBL" id="KPY77369.1"/>
    </source>
</evidence>
<dbReference type="Proteomes" id="UP000050384">
    <property type="component" value="Unassembled WGS sequence"/>
</dbReference>
<gene>
    <name evidence="1" type="ORF">ALO94_02230</name>
</gene>
<evidence type="ECO:0000313" key="2">
    <source>
        <dbReference type="Proteomes" id="UP000050384"/>
    </source>
</evidence>
<dbReference type="AlphaFoldDB" id="A0A0Q0GKH8"/>
<name>A0A0Q0GKH8_PSESX</name>
<comment type="caution">
    <text evidence="1">The sequence shown here is derived from an EMBL/GenBank/DDBJ whole genome shotgun (WGS) entry which is preliminary data.</text>
</comment>
<dbReference type="EMBL" id="LJRI01001057">
    <property type="protein sequence ID" value="KPY77369.1"/>
    <property type="molecule type" value="Genomic_DNA"/>
</dbReference>
<dbReference type="PATRIC" id="fig|264459.3.peg.3763"/>
<organism evidence="1 2">
    <name type="scientific">Pseudomonas syringae pv. spinaceae</name>
    <dbReference type="NCBI Taxonomy" id="264459"/>
    <lineage>
        <taxon>Bacteria</taxon>
        <taxon>Pseudomonadati</taxon>
        <taxon>Pseudomonadota</taxon>
        <taxon>Gammaproteobacteria</taxon>
        <taxon>Pseudomonadales</taxon>
        <taxon>Pseudomonadaceae</taxon>
        <taxon>Pseudomonas</taxon>
        <taxon>Pseudomonas syringae</taxon>
    </lineage>
</organism>
<accession>A0A0Q0GKH8</accession>
<protein>
    <submittedName>
        <fullName evidence="1">Uncharacterized protein</fullName>
    </submittedName>
</protein>